<keyword evidence="2" id="KW-1185">Reference proteome</keyword>
<protein>
    <submittedName>
        <fullName evidence="1">Uncharacterized protein</fullName>
    </submittedName>
</protein>
<sequence>MALQEARLQNTVAGRAILHRTGMATELRALDRQRSLLPEVRSKIMANLIFKHMSHELHEGRRKARVDRQRRQFKDDPYITYVDVVAYPVRGPLRGSHREPERQLLDPRGLRQGTDPSGG</sequence>
<comment type="caution">
    <text evidence="1">The sequence shown here is derived from an EMBL/GenBank/DDBJ whole genome shotgun (WGS) entry which is preliminary data.</text>
</comment>
<gene>
    <name evidence="1" type="ORF">HPB49_003788</name>
</gene>
<proteinExistence type="predicted"/>
<evidence type="ECO:0000313" key="2">
    <source>
        <dbReference type="Proteomes" id="UP000821865"/>
    </source>
</evidence>
<accession>A0ACB8DUA4</accession>
<evidence type="ECO:0000313" key="1">
    <source>
        <dbReference type="EMBL" id="KAH7977861.1"/>
    </source>
</evidence>
<dbReference type="Proteomes" id="UP000821865">
    <property type="component" value="Chromosome 1"/>
</dbReference>
<organism evidence="1 2">
    <name type="scientific">Dermacentor silvarum</name>
    <name type="common">Tick</name>
    <dbReference type="NCBI Taxonomy" id="543639"/>
    <lineage>
        <taxon>Eukaryota</taxon>
        <taxon>Metazoa</taxon>
        <taxon>Ecdysozoa</taxon>
        <taxon>Arthropoda</taxon>
        <taxon>Chelicerata</taxon>
        <taxon>Arachnida</taxon>
        <taxon>Acari</taxon>
        <taxon>Parasitiformes</taxon>
        <taxon>Ixodida</taxon>
        <taxon>Ixodoidea</taxon>
        <taxon>Ixodidae</taxon>
        <taxon>Rhipicephalinae</taxon>
        <taxon>Dermacentor</taxon>
    </lineage>
</organism>
<reference evidence="1" key="1">
    <citation type="submission" date="2020-05" db="EMBL/GenBank/DDBJ databases">
        <title>Large-scale comparative analyses of tick genomes elucidate their genetic diversity and vector capacities.</title>
        <authorList>
            <person name="Jia N."/>
            <person name="Wang J."/>
            <person name="Shi W."/>
            <person name="Du L."/>
            <person name="Sun Y."/>
            <person name="Zhan W."/>
            <person name="Jiang J."/>
            <person name="Wang Q."/>
            <person name="Zhang B."/>
            <person name="Ji P."/>
            <person name="Sakyi L.B."/>
            <person name="Cui X."/>
            <person name="Yuan T."/>
            <person name="Jiang B."/>
            <person name="Yang W."/>
            <person name="Lam T.T.-Y."/>
            <person name="Chang Q."/>
            <person name="Ding S."/>
            <person name="Wang X."/>
            <person name="Zhu J."/>
            <person name="Ruan X."/>
            <person name="Zhao L."/>
            <person name="Wei J."/>
            <person name="Que T."/>
            <person name="Du C."/>
            <person name="Cheng J."/>
            <person name="Dai P."/>
            <person name="Han X."/>
            <person name="Huang E."/>
            <person name="Gao Y."/>
            <person name="Liu J."/>
            <person name="Shao H."/>
            <person name="Ye R."/>
            <person name="Li L."/>
            <person name="Wei W."/>
            <person name="Wang X."/>
            <person name="Wang C."/>
            <person name="Yang T."/>
            <person name="Huo Q."/>
            <person name="Li W."/>
            <person name="Guo W."/>
            <person name="Chen H."/>
            <person name="Zhou L."/>
            <person name="Ni X."/>
            <person name="Tian J."/>
            <person name="Zhou Y."/>
            <person name="Sheng Y."/>
            <person name="Liu T."/>
            <person name="Pan Y."/>
            <person name="Xia L."/>
            <person name="Li J."/>
            <person name="Zhao F."/>
            <person name="Cao W."/>
        </authorList>
    </citation>
    <scope>NUCLEOTIDE SEQUENCE</scope>
    <source>
        <strain evidence="1">Dsil-2018</strain>
    </source>
</reference>
<dbReference type="EMBL" id="CM023470">
    <property type="protein sequence ID" value="KAH7977861.1"/>
    <property type="molecule type" value="Genomic_DNA"/>
</dbReference>
<name>A0ACB8DUA4_DERSI</name>